<dbReference type="RefSeq" id="WP_239087880.1">
    <property type="nucleotide sequence ID" value="NZ_BOMK01000091.1"/>
</dbReference>
<dbReference type="EMBL" id="JACHNH010000001">
    <property type="protein sequence ID" value="MBB4767408.1"/>
    <property type="molecule type" value="Genomic_DNA"/>
</dbReference>
<dbReference type="Pfam" id="PF00877">
    <property type="entry name" value="NLPC_P60"/>
    <property type="match status" value="1"/>
</dbReference>
<name>A0A7W7MUF0_9ACTN</name>
<comment type="caution">
    <text evidence="7">The sequence shown here is derived from an EMBL/GenBank/DDBJ whole genome shotgun (WGS) entry which is preliminary data.</text>
</comment>
<dbReference type="GO" id="GO:0006508">
    <property type="term" value="P:proteolysis"/>
    <property type="evidence" value="ECO:0007669"/>
    <property type="project" value="UniProtKB-KW"/>
</dbReference>
<reference evidence="7 8" key="1">
    <citation type="submission" date="2020-08" db="EMBL/GenBank/DDBJ databases">
        <title>Sequencing the genomes of 1000 actinobacteria strains.</title>
        <authorList>
            <person name="Klenk H.-P."/>
        </authorList>
    </citation>
    <scope>NUCLEOTIDE SEQUENCE [LARGE SCALE GENOMIC DNA]</scope>
    <source>
        <strain evidence="7 8">DSM 43149</strain>
    </source>
</reference>
<evidence type="ECO:0000259" key="6">
    <source>
        <dbReference type="PROSITE" id="PS51935"/>
    </source>
</evidence>
<evidence type="ECO:0000256" key="3">
    <source>
        <dbReference type="ARBA" id="ARBA00022801"/>
    </source>
</evidence>
<dbReference type="InterPro" id="IPR038765">
    <property type="entry name" value="Papain-like_cys_pep_sf"/>
</dbReference>
<evidence type="ECO:0000256" key="2">
    <source>
        <dbReference type="ARBA" id="ARBA00022670"/>
    </source>
</evidence>
<feature type="region of interest" description="Disordered" evidence="5">
    <location>
        <begin position="149"/>
        <end position="201"/>
    </location>
</feature>
<dbReference type="PANTHER" id="PTHR47359">
    <property type="entry name" value="PEPTIDOGLYCAN DL-ENDOPEPTIDASE CWLO"/>
    <property type="match status" value="1"/>
</dbReference>
<gene>
    <name evidence="7" type="ORF">BJ971_007964</name>
</gene>
<dbReference type="Gene3D" id="3.90.1720.10">
    <property type="entry name" value="endopeptidase domain like (from Nostoc punctiforme)"/>
    <property type="match status" value="1"/>
</dbReference>
<comment type="similarity">
    <text evidence="1">Belongs to the peptidase C40 family.</text>
</comment>
<evidence type="ECO:0000256" key="4">
    <source>
        <dbReference type="ARBA" id="ARBA00022807"/>
    </source>
</evidence>
<keyword evidence="4" id="KW-0788">Thiol protease</keyword>
<dbReference type="AlphaFoldDB" id="A0A7W7MUF0"/>
<proteinExistence type="inferred from homology"/>
<organism evidence="7 8">
    <name type="scientific">Actinoplanes digitatis</name>
    <dbReference type="NCBI Taxonomy" id="1868"/>
    <lineage>
        <taxon>Bacteria</taxon>
        <taxon>Bacillati</taxon>
        <taxon>Actinomycetota</taxon>
        <taxon>Actinomycetes</taxon>
        <taxon>Micromonosporales</taxon>
        <taxon>Micromonosporaceae</taxon>
        <taxon>Actinoplanes</taxon>
    </lineage>
</organism>
<sequence>MQFFRFRATAQRMCVGMIDGITNNCPGFHCRRSTGDNRYGGTVGRIELGSRECPGPNSEASLSRPSTRRVLAASALALAVGSPVLANVEFTVKIAHAPLTVPTAAQQQRLDQRAIQRVSRSMAYRSAGRSAQRSATWETGKVRAVPRRTQVRRAGTQRRDAAHRRDAPRRSEAAVVERTSAGKSRSTANRHRKTARHFGSGRGRVRMTSVIEYARAQLGKNYRRGGDGPNSFDCSGFTKRAYARAGLRLPHSSGGQAARAHSISRDAARPGDLVVGPGHVGIYMGGGMMIDAGNPRTGVVYRPLYGGLHIERF</sequence>
<evidence type="ECO:0000313" key="7">
    <source>
        <dbReference type="EMBL" id="MBB4767408.1"/>
    </source>
</evidence>
<dbReference type="SUPFAM" id="SSF54001">
    <property type="entry name" value="Cysteine proteinases"/>
    <property type="match status" value="1"/>
</dbReference>
<feature type="region of interest" description="Disordered" evidence="5">
    <location>
        <begin position="250"/>
        <end position="271"/>
    </location>
</feature>
<accession>A0A7W7MUF0</accession>
<dbReference type="InterPro" id="IPR051794">
    <property type="entry name" value="PG_Endopeptidase_C40"/>
</dbReference>
<dbReference type="PANTHER" id="PTHR47359:SF3">
    <property type="entry name" value="NLP_P60 DOMAIN-CONTAINING PROTEIN-RELATED"/>
    <property type="match status" value="1"/>
</dbReference>
<evidence type="ECO:0000313" key="8">
    <source>
        <dbReference type="Proteomes" id="UP000578112"/>
    </source>
</evidence>
<keyword evidence="2" id="KW-0645">Protease</keyword>
<evidence type="ECO:0000256" key="5">
    <source>
        <dbReference type="SAM" id="MobiDB-lite"/>
    </source>
</evidence>
<keyword evidence="8" id="KW-1185">Reference proteome</keyword>
<dbReference type="PROSITE" id="PS51935">
    <property type="entry name" value="NLPC_P60"/>
    <property type="match status" value="1"/>
</dbReference>
<dbReference type="GO" id="GO:0008234">
    <property type="term" value="F:cysteine-type peptidase activity"/>
    <property type="evidence" value="ECO:0007669"/>
    <property type="project" value="UniProtKB-KW"/>
</dbReference>
<dbReference type="Proteomes" id="UP000578112">
    <property type="component" value="Unassembled WGS sequence"/>
</dbReference>
<dbReference type="InterPro" id="IPR000064">
    <property type="entry name" value="NLP_P60_dom"/>
</dbReference>
<feature type="domain" description="NlpC/P60" evidence="6">
    <location>
        <begin position="204"/>
        <end position="313"/>
    </location>
</feature>
<keyword evidence="3 7" id="KW-0378">Hydrolase</keyword>
<protein>
    <submittedName>
        <fullName evidence="7">Cell wall-associated NlpC family hydrolase</fullName>
    </submittedName>
</protein>
<feature type="compositionally biased region" description="Basic and acidic residues" evidence="5">
    <location>
        <begin position="157"/>
        <end position="172"/>
    </location>
</feature>
<evidence type="ECO:0000256" key="1">
    <source>
        <dbReference type="ARBA" id="ARBA00007074"/>
    </source>
</evidence>